<evidence type="ECO:0000313" key="2">
    <source>
        <dbReference type="Proteomes" id="UP000887540"/>
    </source>
</evidence>
<dbReference type="Pfam" id="PF14295">
    <property type="entry name" value="PAN_4"/>
    <property type="match status" value="1"/>
</dbReference>
<dbReference type="PANTHER" id="PTHR10963">
    <property type="entry name" value="GLYCOSYL HYDROLASE-RELATED"/>
    <property type="match status" value="1"/>
</dbReference>
<dbReference type="GO" id="GO:0009251">
    <property type="term" value="P:glucan catabolic process"/>
    <property type="evidence" value="ECO:0007669"/>
    <property type="project" value="TreeGrafter"/>
</dbReference>
<dbReference type="AlphaFoldDB" id="A0A914E4B2"/>
<dbReference type="InterPro" id="IPR050546">
    <property type="entry name" value="Glycosyl_Hydrlase_16"/>
</dbReference>
<sequence>MANSPIVATSVVQHQDVEPMPGMIIKDNMDIDADNLASKPGQFSDCCNFCQVTQGCVAYAWNDYQGGTCWLKSANGPIRNNNGVKIGFLNSGSSDYTLKKSYEGNNFFDAFDFWTNGDPTHGFVDYVDRPTAERTGLISIINGKVKISADSDSQIPHGKRGRPSVRVHSKDSYNEGLFLFDIDHMPTGPGTWPAYWLVGDNWPNNGEADILEGVGGDNFNHFALHTKNGCRMPEQDQNLFTGKWATGKNGRPATNCYVYEPAQWANQGCSISSPDGFFGDEFNSGQGGVFAFEWDRSSYMRTWIFKRNQIPSDILQSNPNPSNWGKPISYFKLGENCTPNHFNAMKIIINLTFCGDWAGQVYPGGMSACIDKVRNNPEAYKNAYWLINYVKVFDH</sequence>
<dbReference type="InterPro" id="IPR000757">
    <property type="entry name" value="Beta-glucanase-like"/>
</dbReference>
<dbReference type="WBParaSite" id="ACRNAN_scaffold5602.g10997.t1">
    <property type="protein sequence ID" value="ACRNAN_scaffold5602.g10997.t1"/>
    <property type="gene ID" value="ACRNAN_scaffold5602.g10997"/>
</dbReference>
<dbReference type="CDD" id="cd02181">
    <property type="entry name" value="GH16_fungal_Lam16A_glucanase"/>
    <property type="match status" value="1"/>
</dbReference>
<dbReference type="SUPFAM" id="SSF49899">
    <property type="entry name" value="Concanavalin A-like lectins/glucanases"/>
    <property type="match status" value="1"/>
</dbReference>
<dbReference type="Gene3D" id="2.60.120.200">
    <property type="match status" value="1"/>
</dbReference>
<name>A0A914E4B2_9BILA</name>
<organism evidence="2 3">
    <name type="scientific">Acrobeloides nanus</name>
    <dbReference type="NCBI Taxonomy" id="290746"/>
    <lineage>
        <taxon>Eukaryota</taxon>
        <taxon>Metazoa</taxon>
        <taxon>Ecdysozoa</taxon>
        <taxon>Nematoda</taxon>
        <taxon>Chromadorea</taxon>
        <taxon>Rhabditida</taxon>
        <taxon>Tylenchina</taxon>
        <taxon>Cephalobomorpha</taxon>
        <taxon>Cephaloboidea</taxon>
        <taxon>Cephalobidae</taxon>
        <taxon>Acrobeloides</taxon>
    </lineage>
</organism>
<protein>
    <submittedName>
        <fullName evidence="3">GH16 domain-containing protein</fullName>
    </submittedName>
</protein>
<reference evidence="3" key="1">
    <citation type="submission" date="2022-11" db="UniProtKB">
        <authorList>
            <consortium name="WormBaseParasite"/>
        </authorList>
    </citation>
    <scope>IDENTIFICATION</scope>
</reference>
<evidence type="ECO:0000259" key="1">
    <source>
        <dbReference type="PROSITE" id="PS51762"/>
    </source>
</evidence>
<dbReference type="PROSITE" id="PS51762">
    <property type="entry name" value="GH16_2"/>
    <property type="match status" value="1"/>
</dbReference>
<evidence type="ECO:0000313" key="3">
    <source>
        <dbReference type="WBParaSite" id="ACRNAN_scaffold5602.g10997.t1"/>
    </source>
</evidence>
<dbReference type="Pfam" id="PF26113">
    <property type="entry name" value="GH16_XgeA"/>
    <property type="match status" value="1"/>
</dbReference>
<feature type="domain" description="GH16" evidence="1">
    <location>
        <begin position="13"/>
        <end position="381"/>
    </location>
</feature>
<accession>A0A914E4B2</accession>
<dbReference type="InterPro" id="IPR013320">
    <property type="entry name" value="ConA-like_dom_sf"/>
</dbReference>
<keyword evidence="2" id="KW-1185">Reference proteome</keyword>
<dbReference type="Gene3D" id="3.50.4.10">
    <property type="entry name" value="Hepatocyte Growth Factor"/>
    <property type="match status" value="1"/>
</dbReference>
<dbReference type="Proteomes" id="UP000887540">
    <property type="component" value="Unplaced"/>
</dbReference>
<dbReference type="GO" id="GO:0004553">
    <property type="term" value="F:hydrolase activity, hydrolyzing O-glycosyl compounds"/>
    <property type="evidence" value="ECO:0007669"/>
    <property type="project" value="InterPro"/>
</dbReference>
<proteinExistence type="predicted"/>
<dbReference type="InterPro" id="IPR003609">
    <property type="entry name" value="Pan_app"/>
</dbReference>
<dbReference type="PANTHER" id="PTHR10963:SF24">
    <property type="entry name" value="GLYCOSIDASE C21B10.07-RELATED"/>
    <property type="match status" value="1"/>
</dbReference>